<dbReference type="PANTHER" id="PTHR42941:SF1">
    <property type="entry name" value="SLL1037 PROTEIN"/>
    <property type="match status" value="1"/>
</dbReference>
<name>A0A0F0L0C8_9MICO</name>
<evidence type="ECO:0000313" key="2">
    <source>
        <dbReference type="Proteomes" id="UP000033572"/>
    </source>
</evidence>
<gene>
    <name evidence="1" type="ORF">RN50_00227</name>
</gene>
<dbReference type="Pfam" id="PF16868">
    <property type="entry name" value="NMT1_3"/>
    <property type="match status" value="1"/>
</dbReference>
<dbReference type="GeneID" id="94444933"/>
<dbReference type="InterPro" id="IPR011852">
    <property type="entry name" value="TRAP_TAXI"/>
</dbReference>
<dbReference type="PATRIC" id="fig|104336.4.peg.236"/>
<dbReference type="AlphaFoldDB" id="A0A0F0L0C8"/>
<organism evidence="1 2">
    <name type="scientific">Microbacterium foliorum</name>
    <dbReference type="NCBI Taxonomy" id="104336"/>
    <lineage>
        <taxon>Bacteria</taxon>
        <taxon>Bacillati</taxon>
        <taxon>Actinomycetota</taxon>
        <taxon>Actinomycetes</taxon>
        <taxon>Micrococcales</taxon>
        <taxon>Microbacteriaceae</taxon>
        <taxon>Microbacterium</taxon>
    </lineage>
</organism>
<comment type="caution">
    <text evidence="1">The sequence shown here is derived from an EMBL/GenBank/DDBJ whole genome shotgun (WGS) entry which is preliminary data.</text>
</comment>
<accession>A0A0F0L0C8</accession>
<dbReference type="PANTHER" id="PTHR42941">
    <property type="entry name" value="SLL1037 PROTEIN"/>
    <property type="match status" value="1"/>
</dbReference>
<proteinExistence type="predicted"/>
<dbReference type="RefSeq" id="WP_045252685.1">
    <property type="nucleotide sequence ID" value="NZ_CP031425.1"/>
</dbReference>
<dbReference type="SUPFAM" id="SSF53850">
    <property type="entry name" value="Periplasmic binding protein-like II"/>
    <property type="match status" value="1"/>
</dbReference>
<sequence length="330" mass="34871">MNRVWGQRGPKGFAWRRIAAAILVLVLAGTATACSPRSKDWSSARYVIAGGGSNGLYFAYGSELAAELSSSLDVRMEVAETAGSVDNLLRVSSGEALLGFAQGDAAADAVAGAGPFDAPMPVQAVARLYDEYLHVVVRADSPIDSLDDLAGRRVSLGAENSGVNVIASRVLDAADVDAATIEDPELDLSESISALERSDIDGFFWVGGIPTPGIAQLAETAPVRLLPIEQGWVNAVNARYSDAYRPSDFPIGLYGLDASQPTMAVPNYLVTSSETPDGMVRDVLESLFDGRTRIARNVPAAALLDLRQAIFSGPVDLHPGAVAYYRGQRD</sequence>
<dbReference type="KEGG" id="mfol:DXT68_11050"/>
<evidence type="ECO:0000313" key="1">
    <source>
        <dbReference type="EMBL" id="KJL26558.1"/>
    </source>
</evidence>
<dbReference type="Proteomes" id="UP000033572">
    <property type="component" value="Unassembled WGS sequence"/>
</dbReference>
<dbReference type="EMBL" id="JYIU01000021">
    <property type="protein sequence ID" value="KJL26558.1"/>
    <property type="molecule type" value="Genomic_DNA"/>
</dbReference>
<dbReference type="Gene3D" id="3.40.190.10">
    <property type="entry name" value="Periplasmic binding protein-like II"/>
    <property type="match status" value="2"/>
</dbReference>
<protein>
    <submittedName>
        <fullName evidence="1">NMT1/THI5 like protein</fullName>
    </submittedName>
</protein>
<dbReference type="NCBIfam" id="TIGR02122">
    <property type="entry name" value="TRAP_TAXI"/>
    <property type="match status" value="1"/>
</dbReference>
<keyword evidence="2" id="KW-1185">Reference proteome</keyword>
<dbReference type="PROSITE" id="PS51257">
    <property type="entry name" value="PROKAR_LIPOPROTEIN"/>
    <property type="match status" value="1"/>
</dbReference>
<reference evidence="1 2" key="1">
    <citation type="submission" date="2015-02" db="EMBL/GenBank/DDBJ databases">
        <title>Draft genome sequences of ten Microbacterium spp. with emphasis on heavy metal contaminated environments.</title>
        <authorList>
            <person name="Corretto E."/>
        </authorList>
    </citation>
    <scope>NUCLEOTIDE SEQUENCE [LARGE SCALE GENOMIC DNA]</scope>
    <source>
        <strain evidence="1 2">DSM 12966</strain>
    </source>
</reference>